<feature type="domain" description="FtsK gamma" evidence="1">
    <location>
        <begin position="2"/>
        <end position="64"/>
    </location>
</feature>
<dbReference type="InterPro" id="IPR036390">
    <property type="entry name" value="WH_DNA-bd_sf"/>
</dbReference>
<dbReference type="SMART" id="SM00843">
    <property type="entry name" value="Ftsk_gamma"/>
    <property type="match status" value="1"/>
</dbReference>
<evidence type="ECO:0000313" key="3">
    <source>
        <dbReference type="Proteomes" id="UP001592531"/>
    </source>
</evidence>
<accession>A0ABV6VXS9</accession>
<evidence type="ECO:0000259" key="1">
    <source>
        <dbReference type="SMART" id="SM00843"/>
    </source>
</evidence>
<name>A0ABV6VXS9_9ACTN</name>
<gene>
    <name evidence="2" type="ORF">ACEZDE_18290</name>
</gene>
<sequence length="69" mass="7749">MSDDLLREAAVIIVTSQFAAPDRLQRRLHISYGYAHRLLDELEQHGVVGPAQGTQPRDVLVRTVPDSLR</sequence>
<protein>
    <submittedName>
        <fullName evidence="2">DNA translocase FtsK</fullName>
    </submittedName>
</protein>
<dbReference type="Pfam" id="PF09397">
    <property type="entry name" value="FtsK_gamma"/>
    <property type="match status" value="1"/>
</dbReference>
<dbReference type="InterPro" id="IPR036388">
    <property type="entry name" value="WH-like_DNA-bd_sf"/>
</dbReference>
<proteinExistence type="predicted"/>
<reference evidence="2 3" key="1">
    <citation type="submission" date="2024-09" db="EMBL/GenBank/DDBJ databases">
        <authorList>
            <person name="Lee S.D."/>
        </authorList>
    </citation>
    <scope>NUCLEOTIDE SEQUENCE [LARGE SCALE GENOMIC DNA]</scope>
    <source>
        <strain evidence="2 3">N8-3</strain>
    </source>
</reference>
<dbReference type="Proteomes" id="UP001592531">
    <property type="component" value="Unassembled WGS sequence"/>
</dbReference>
<dbReference type="RefSeq" id="WP_380537365.1">
    <property type="nucleotide sequence ID" value="NZ_JBHFAB010000013.1"/>
</dbReference>
<dbReference type="Gene3D" id="1.10.10.10">
    <property type="entry name" value="Winged helix-like DNA-binding domain superfamily/Winged helix DNA-binding domain"/>
    <property type="match status" value="1"/>
</dbReference>
<keyword evidence="3" id="KW-1185">Reference proteome</keyword>
<dbReference type="SUPFAM" id="SSF46785">
    <property type="entry name" value="Winged helix' DNA-binding domain"/>
    <property type="match status" value="1"/>
</dbReference>
<evidence type="ECO:0000313" key="2">
    <source>
        <dbReference type="EMBL" id="MFC1418569.1"/>
    </source>
</evidence>
<comment type="caution">
    <text evidence="2">The sequence shown here is derived from an EMBL/GenBank/DDBJ whole genome shotgun (WGS) entry which is preliminary data.</text>
</comment>
<organism evidence="2 3">
    <name type="scientific">Streptacidiphilus cavernicola</name>
    <dbReference type="NCBI Taxonomy" id="3342716"/>
    <lineage>
        <taxon>Bacteria</taxon>
        <taxon>Bacillati</taxon>
        <taxon>Actinomycetota</taxon>
        <taxon>Actinomycetes</taxon>
        <taxon>Kitasatosporales</taxon>
        <taxon>Streptomycetaceae</taxon>
        <taxon>Streptacidiphilus</taxon>
    </lineage>
</organism>
<dbReference type="InterPro" id="IPR018541">
    <property type="entry name" value="Ftsk_gamma"/>
</dbReference>
<dbReference type="EMBL" id="JBHFAB010000013">
    <property type="protein sequence ID" value="MFC1418569.1"/>
    <property type="molecule type" value="Genomic_DNA"/>
</dbReference>